<dbReference type="PANTHER" id="PTHR34978:SF3">
    <property type="entry name" value="SLR0241 PROTEIN"/>
    <property type="match status" value="1"/>
</dbReference>
<evidence type="ECO:0000259" key="5">
    <source>
        <dbReference type="Pfam" id="PF05569"/>
    </source>
</evidence>
<dbReference type="PROSITE" id="PS52016">
    <property type="entry name" value="TONB_DEPENDENT_REC_3"/>
    <property type="match status" value="1"/>
</dbReference>
<dbReference type="RefSeq" id="WP_117159014.1">
    <property type="nucleotide sequence ID" value="NZ_QVID01000001.1"/>
</dbReference>
<dbReference type="InterPro" id="IPR008756">
    <property type="entry name" value="Peptidase_M56"/>
</dbReference>
<dbReference type="InterPro" id="IPR039426">
    <property type="entry name" value="TonB-dep_rcpt-like"/>
</dbReference>
<dbReference type="SUPFAM" id="SSF56935">
    <property type="entry name" value="Porins"/>
    <property type="match status" value="1"/>
</dbReference>
<feature type="coiled-coil region" evidence="2">
    <location>
        <begin position="468"/>
        <end position="502"/>
    </location>
</feature>
<evidence type="ECO:0000313" key="7">
    <source>
        <dbReference type="Proteomes" id="UP000261082"/>
    </source>
</evidence>
<accession>A0A3E1QCY2</accession>
<feature type="region of interest" description="Disordered" evidence="3">
    <location>
        <begin position="291"/>
        <end position="351"/>
    </location>
</feature>
<dbReference type="InterPro" id="IPR052173">
    <property type="entry name" value="Beta-lactam_resp_regulator"/>
</dbReference>
<dbReference type="EMBL" id="QVID01000001">
    <property type="protein sequence ID" value="RFN59954.1"/>
    <property type="molecule type" value="Genomic_DNA"/>
</dbReference>
<evidence type="ECO:0000256" key="2">
    <source>
        <dbReference type="SAM" id="Coils"/>
    </source>
</evidence>
<keyword evidence="1" id="KW-0813">Transport</keyword>
<dbReference type="Pfam" id="PF05569">
    <property type="entry name" value="Peptidase_M56"/>
    <property type="match status" value="1"/>
</dbReference>
<keyword evidence="1 4" id="KW-0472">Membrane</keyword>
<comment type="similarity">
    <text evidence="1">Belongs to the TonB-dependent receptor family.</text>
</comment>
<evidence type="ECO:0000313" key="6">
    <source>
        <dbReference type="EMBL" id="RFN59954.1"/>
    </source>
</evidence>
<evidence type="ECO:0000256" key="4">
    <source>
        <dbReference type="SAM" id="Phobius"/>
    </source>
</evidence>
<feature type="transmembrane region" description="Helical" evidence="4">
    <location>
        <begin position="36"/>
        <end position="54"/>
    </location>
</feature>
<evidence type="ECO:0000256" key="3">
    <source>
        <dbReference type="SAM" id="MobiDB-lite"/>
    </source>
</evidence>
<feature type="domain" description="Peptidase M56" evidence="5">
    <location>
        <begin position="153"/>
        <end position="253"/>
    </location>
</feature>
<dbReference type="Gene3D" id="2.170.130.10">
    <property type="entry name" value="TonB-dependent receptor, plug domain"/>
    <property type="match status" value="1"/>
</dbReference>
<dbReference type="AlphaFoldDB" id="A0A3E1QCY2"/>
<dbReference type="Proteomes" id="UP000261082">
    <property type="component" value="Unassembled WGS sequence"/>
</dbReference>
<dbReference type="GO" id="GO:0009279">
    <property type="term" value="C:cell outer membrane"/>
    <property type="evidence" value="ECO:0007669"/>
    <property type="project" value="UniProtKB-SubCell"/>
</dbReference>
<comment type="subcellular location">
    <subcellularLocation>
        <location evidence="1">Cell outer membrane</location>
        <topology evidence="1">Multi-pass membrane protein</topology>
    </subcellularLocation>
</comment>
<reference evidence="6 7" key="1">
    <citation type="journal article" date="2007" name="Int. J. Syst. Evol. Microbiol.">
        <title>Marixanthomonas ophiurae gen. nov., sp. nov., a marine bacterium of the family Flavobacteriaceae isolated from a deep-sea brittle star.</title>
        <authorList>
            <person name="Romanenko L.A."/>
            <person name="Uchino M."/>
            <person name="Frolova G.M."/>
            <person name="Mikhailov V.V."/>
        </authorList>
    </citation>
    <scope>NUCLEOTIDE SEQUENCE [LARGE SCALE GENOMIC DNA]</scope>
    <source>
        <strain evidence="6 7">KMM 3046</strain>
    </source>
</reference>
<keyword evidence="4" id="KW-1133">Transmembrane helix</keyword>
<gene>
    <name evidence="6" type="ORF">DZ858_07875</name>
</gene>
<protein>
    <recommendedName>
        <fullName evidence="5">Peptidase M56 domain-containing protein</fullName>
    </recommendedName>
</protein>
<dbReference type="PANTHER" id="PTHR34978">
    <property type="entry name" value="POSSIBLE SENSOR-TRANSDUCER PROTEIN BLAR"/>
    <property type="match status" value="1"/>
</dbReference>
<feature type="transmembrane region" description="Helical" evidence="4">
    <location>
        <begin position="263"/>
        <end position="280"/>
    </location>
</feature>
<organism evidence="6 7">
    <name type="scientific">Marixanthomonas ophiurae</name>
    <dbReference type="NCBI Taxonomy" id="387659"/>
    <lineage>
        <taxon>Bacteria</taxon>
        <taxon>Pseudomonadati</taxon>
        <taxon>Bacteroidota</taxon>
        <taxon>Flavobacteriia</taxon>
        <taxon>Flavobacteriales</taxon>
        <taxon>Flavobacteriaceae</taxon>
        <taxon>Marixanthomonas</taxon>
    </lineage>
</organism>
<dbReference type="InterPro" id="IPR037066">
    <property type="entry name" value="Plug_dom_sf"/>
</dbReference>
<dbReference type="OrthoDB" id="1522859at2"/>
<sequence>MDILIYIGKAAIVLSLFHVVYVVLLKSDTHFTTNRLFLISGLLLSFVVPIIQFTKTVTISTPKTNLAAYSEEIPAYLATTPQQIDWWYIAGVFYFIVAAVFFIRFLKQLFSLLLLLKKHPNTTKNGFKYIAINETILPFSFFNYIVYNPSLHSEEELAMILNHEKVHAHQWHSIDILVANLITQFQWVNPIAWFYKKSVKENLEYIADQETVAMVSSKKEYQIALVKASSASTIPALTTNFYQSFTKKRIVMLNKKNSKKVNALKLTTILPLLALFLWSFNVNKKVQYAEAKPSSVVNTNQKNEKDISKKQQISYTASKPDNKTSASVKSTNNSNVTPSLSSEKRNNTIQQDSVKGFQVHITKNTTVEELEAYKQRLKKEHNATFNYSNLNFNSKGEITSISIAYSDKRGNNNNYSVSSGQPINNFVLAVSENGAISSRTVLTEEQKMQRQKMMAQRDEMMAQRDEMISQRKSEMEKVKEQMKERQEEMETVQKERMEVMKKKMKEMKIDARLRMNVMKDSSYFKVNGNRFQINKDGNYVNEAGTVVKYKTDIKNKDPVYYVDGKETPKKALKLLSPDAIEKINVLKGKKALKKYGGKGVNGVVEITTKQ</sequence>
<keyword evidence="1" id="KW-1134">Transmembrane beta strand</keyword>
<name>A0A3E1QCY2_9FLAO</name>
<feature type="transmembrane region" description="Helical" evidence="4">
    <location>
        <begin position="6"/>
        <end position="24"/>
    </location>
</feature>
<keyword evidence="1" id="KW-0998">Cell outer membrane</keyword>
<comment type="caution">
    <text evidence="6">The sequence shown here is derived from an EMBL/GenBank/DDBJ whole genome shotgun (WGS) entry which is preliminary data.</text>
</comment>
<keyword evidence="1 4" id="KW-0812">Transmembrane</keyword>
<proteinExistence type="inferred from homology"/>
<evidence type="ECO:0000256" key="1">
    <source>
        <dbReference type="PROSITE-ProRule" id="PRU01360"/>
    </source>
</evidence>
<feature type="transmembrane region" description="Helical" evidence="4">
    <location>
        <begin position="86"/>
        <end position="106"/>
    </location>
</feature>
<keyword evidence="7" id="KW-1185">Reference proteome</keyword>
<keyword evidence="2" id="KW-0175">Coiled coil</keyword>
<feature type="compositionally biased region" description="Polar residues" evidence="3">
    <location>
        <begin position="310"/>
        <end position="351"/>
    </location>
</feature>